<feature type="repeat" description="ANK" evidence="13">
    <location>
        <begin position="497"/>
        <end position="529"/>
    </location>
</feature>
<feature type="domain" description="Ion transport" evidence="16">
    <location>
        <begin position="669"/>
        <end position="922"/>
    </location>
</feature>
<keyword evidence="11 15" id="KW-0472">Membrane</keyword>
<dbReference type="PROSITE" id="PS50297">
    <property type="entry name" value="ANK_REP_REGION"/>
    <property type="match status" value="2"/>
</dbReference>
<evidence type="ECO:0008006" key="20">
    <source>
        <dbReference type="Google" id="ProtNLM"/>
    </source>
</evidence>
<keyword evidence="8" id="KW-0106">Calcium</keyword>
<dbReference type="PANTHER" id="PTHR10582:SF2">
    <property type="entry name" value="INACTIVE"/>
    <property type="match status" value="1"/>
</dbReference>
<evidence type="ECO:0000313" key="18">
    <source>
        <dbReference type="EMBL" id="CAB3409003.1"/>
    </source>
</evidence>
<comment type="subcellular location">
    <subcellularLocation>
        <location evidence="1">Cell membrane</location>
        <topology evidence="1">Multi-pass membrane protein</topology>
    </subcellularLocation>
</comment>
<evidence type="ECO:0000256" key="11">
    <source>
        <dbReference type="ARBA" id="ARBA00023136"/>
    </source>
</evidence>
<dbReference type="InterPro" id="IPR024862">
    <property type="entry name" value="TRPV"/>
</dbReference>
<evidence type="ECO:0000256" key="8">
    <source>
        <dbReference type="ARBA" id="ARBA00022837"/>
    </source>
</evidence>
<dbReference type="InterPro" id="IPR056039">
    <property type="entry name" value="DUF7622"/>
</dbReference>
<dbReference type="FunFam" id="1.25.40.20:FF:000185">
    <property type="entry name" value="OSMotic avoidance abnormal family member"/>
    <property type="match status" value="1"/>
</dbReference>
<evidence type="ECO:0000256" key="4">
    <source>
        <dbReference type="ARBA" id="ARBA00022568"/>
    </source>
</evidence>
<organism evidence="18 19">
    <name type="scientific">Caenorhabditis bovis</name>
    <dbReference type="NCBI Taxonomy" id="2654633"/>
    <lineage>
        <taxon>Eukaryota</taxon>
        <taxon>Metazoa</taxon>
        <taxon>Ecdysozoa</taxon>
        <taxon>Nematoda</taxon>
        <taxon>Chromadorea</taxon>
        <taxon>Rhabditida</taxon>
        <taxon>Rhabditina</taxon>
        <taxon>Rhabditomorpha</taxon>
        <taxon>Rhabditoidea</taxon>
        <taxon>Rhabditidae</taxon>
        <taxon>Peloderinae</taxon>
        <taxon>Caenorhabditis</taxon>
    </lineage>
</organism>
<evidence type="ECO:0000256" key="1">
    <source>
        <dbReference type="ARBA" id="ARBA00004651"/>
    </source>
</evidence>
<keyword evidence="5" id="KW-0107">Calcium channel</keyword>
<dbReference type="Pfam" id="PF12796">
    <property type="entry name" value="Ank_2"/>
    <property type="match status" value="1"/>
</dbReference>
<proteinExistence type="predicted"/>
<dbReference type="OrthoDB" id="533508at2759"/>
<keyword evidence="2" id="KW-0813">Transport</keyword>
<evidence type="ECO:0000256" key="7">
    <source>
        <dbReference type="ARBA" id="ARBA00022737"/>
    </source>
</evidence>
<feature type="transmembrane region" description="Helical" evidence="15">
    <location>
        <begin position="661"/>
        <end position="681"/>
    </location>
</feature>
<protein>
    <recommendedName>
        <fullName evidence="20">Ion transport domain-containing protein</fullName>
    </recommendedName>
</protein>
<name>A0A8S1FA07_9PELO</name>
<feature type="transmembrane region" description="Helical" evidence="15">
    <location>
        <begin position="893"/>
        <end position="913"/>
    </location>
</feature>
<evidence type="ECO:0000256" key="14">
    <source>
        <dbReference type="SAM" id="MobiDB-lite"/>
    </source>
</evidence>
<feature type="transmembrane region" description="Helical" evidence="15">
    <location>
        <begin position="807"/>
        <end position="828"/>
    </location>
</feature>
<dbReference type="EMBL" id="CADEPM010000008">
    <property type="protein sequence ID" value="CAB3409003.1"/>
    <property type="molecule type" value="Genomic_DNA"/>
</dbReference>
<evidence type="ECO:0000256" key="9">
    <source>
        <dbReference type="ARBA" id="ARBA00022989"/>
    </source>
</evidence>
<keyword evidence="3" id="KW-1003">Cell membrane</keyword>
<feature type="compositionally biased region" description="Low complexity" evidence="14">
    <location>
        <begin position="1139"/>
        <end position="1148"/>
    </location>
</feature>
<evidence type="ECO:0000256" key="5">
    <source>
        <dbReference type="ARBA" id="ARBA00022673"/>
    </source>
</evidence>
<feature type="region of interest" description="Disordered" evidence="14">
    <location>
        <begin position="1134"/>
        <end position="1183"/>
    </location>
</feature>
<dbReference type="InterPro" id="IPR036770">
    <property type="entry name" value="Ankyrin_rpt-contain_sf"/>
</dbReference>
<feature type="domain" description="DUF7622" evidence="17">
    <location>
        <begin position="153"/>
        <end position="230"/>
    </location>
</feature>
<dbReference type="Gene3D" id="1.10.287.70">
    <property type="match status" value="1"/>
</dbReference>
<dbReference type="InterPro" id="IPR002110">
    <property type="entry name" value="Ankyrin_rpt"/>
</dbReference>
<dbReference type="PROSITE" id="PS50088">
    <property type="entry name" value="ANK_REPEAT"/>
    <property type="match status" value="2"/>
</dbReference>
<evidence type="ECO:0000259" key="17">
    <source>
        <dbReference type="Pfam" id="PF24602"/>
    </source>
</evidence>
<dbReference type="GO" id="GO:0098703">
    <property type="term" value="P:calcium ion import across plasma membrane"/>
    <property type="evidence" value="ECO:0007669"/>
    <property type="project" value="TreeGrafter"/>
</dbReference>
<dbReference type="SMART" id="SM00248">
    <property type="entry name" value="ANK"/>
    <property type="match status" value="5"/>
</dbReference>
<feature type="compositionally biased region" description="Polar residues" evidence="14">
    <location>
        <begin position="1098"/>
        <end position="1113"/>
    </location>
</feature>
<dbReference type="Pfam" id="PF00520">
    <property type="entry name" value="Ion_trans"/>
    <property type="match status" value="1"/>
</dbReference>
<keyword evidence="6 15" id="KW-0812">Transmembrane</keyword>
<keyword evidence="4" id="KW-0109">Calcium transport</keyword>
<feature type="transmembrane region" description="Helical" evidence="15">
    <location>
        <begin position="768"/>
        <end position="787"/>
    </location>
</feature>
<evidence type="ECO:0000256" key="13">
    <source>
        <dbReference type="PROSITE-ProRule" id="PRU00023"/>
    </source>
</evidence>
<dbReference type="SUPFAM" id="SSF48403">
    <property type="entry name" value="Ankyrin repeat"/>
    <property type="match status" value="1"/>
</dbReference>
<dbReference type="AlphaFoldDB" id="A0A8S1FA07"/>
<dbReference type="Gene3D" id="1.25.40.20">
    <property type="entry name" value="Ankyrin repeat-containing domain"/>
    <property type="match status" value="1"/>
</dbReference>
<feature type="compositionally biased region" description="Polar residues" evidence="14">
    <location>
        <begin position="1168"/>
        <end position="1183"/>
    </location>
</feature>
<dbReference type="Pfam" id="PF00023">
    <property type="entry name" value="Ank"/>
    <property type="match status" value="1"/>
</dbReference>
<keyword evidence="12" id="KW-0407">Ion channel</keyword>
<feature type="transmembrane region" description="Helical" evidence="15">
    <location>
        <begin position="702"/>
        <end position="721"/>
    </location>
</feature>
<dbReference type="PANTHER" id="PTHR10582">
    <property type="entry name" value="TRANSIENT RECEPTOR POTENTIAL ION CHANNEL PROTEIN"/>
    <property type="match status" value="1"/>
</dbReference>
<dbReference type="InterPro" id="IPR005821">
    <property type="entry name" value="Ion_trans_dom"/>
</dbReference>
<feature type="region of interest" description="Disordered" evidence="14">
    <location>
        <begin position="1027"/>
        <end position="1059"/>
    </location>
</feature>
<feature type="compositionally biased region" description="Polar residues" evidence="14">
    <location>
        <begin position="1035"/>
        <end position="1047"/>
    </location>
</feature>
<keyword evidence="13" id="KW-0040">ANK repeat</keyword>
<dbReference type="GO" id="GO:0005262">
    <property type="term" value="F:calcium channel activity"/>
    <property type="evidence" value="ECO:0007669"/>
    <property type="project" value="UniProtKB-KW"/>
</dbReference>
<evidence type="ECO:0000256" key="2">
    <source>
        <dbReference type="ARBA" id="ARBA00022448"/>
    </source>
</evidence>
<evidence type="ECO:0000256" key="6">
    <source>
        <dbReference type="ARBA" id="ARBA00022692"/>
    </source>
</evidence>
<evidence type="ECO:0000256" key="10">
    <source>
        <dbReference type="ARBA" id="ARBA00023065"/>
    </source>
</evidence>
<dbReference type="NCBIfam" id="TIGR00870">
    <property type="entry name" value="trp"/>
    <property type="match status" value="1"/>
</dbReference>
<feature type="transmembrane region" description="Helical" evidence="15">
    <location>
        <begin position="741"/>
        <end position="761"/>
    </location>
</feature>
<gene>
    <name evidence="18" type="ORF">CBOVIS_LOCUS10714</name>
</gene>
<reference evidence="18 19" key="1">
    <citation type="submission" date="2020-04" db="EMBL/GenBank/DDBJ databases">
        <authorList>
            <person name="Laetsch R D."/>
            <person name="Stevens L."/>
            <person name="Kumar S."/>
            <person name="Blaxter L. M."/>
        </authorList>
    </citation>
    <scope>NUCLEOTIDE SEQUENCE [LARGE SCALE GENOMIC DNA]</scope>
</reference>
<evidence type="ECO:0000259" key="16">
    <source>
        <dbReference type="Pfam" id="PF00520"/>
    </source>
</evidence>
<keyword evidence="9 15" id="KW-1133">Transmembrane helix</keyword>
<keyword evidence="10" id="KW-0406">Ion transport</keyword>
<feature type="region of interest" description="Disordered" evidence="14">
    <location>
        <begin position="1071"/>
        <end position="1113"/>
    </location>
</feature>
<evidence type="ECO:0000256" key="12">
    <source>
        <dbReference type="ARBA" id="ARBA00023303"/>
    </source>
</evidence>
<accession>A0A8S1FA07</accession>
<comment type="caution">
    <text evidence="18">The sequence shown here is derived from an EMBL/GenBank/DDBJ whole genome shotgun (WGS) entry which is preliminary data.</text>
</comment>
<evidence type="ECO:0000313" key="19">
    <source>
        <dbReference type="Proteomes" id="UP000494206"/>
    </source>
</evidence>
<dbReference type="Proteomes" id="UP000494206">
    <property type="component" value="Unassembled WGS sequence"/>
</dbReference>
<feature type="compositionally biased region" description="Polar residues" evidence="14">
    <location>
        <begin position="1078"/>
        <end position="1089"/>
    </location>
</feature>
<evidence type="ECO:0000256" key="15">
    <source>
        <dbReference type="SAM" id="Phobius"/>
    </source>
</evidence>
<dbReference type="GO" id="GO:0005886">
    <property type="term" value="C:plasma membrane"/>
    <property type="evidence" value="ECO:0007669"/>
    <property type="project" value="UniProtKB-SubCell"/>
</dbReference>
<dbReference type="Pfam" id="PF24602">
    <property type="entry name" value="DUF7622"/>
    <property type="match status" value="1"/>
</dbReference>
<keyword evidence="7" id="KW-0677">Repeat</keyword>
<sequence length="1183" mass="135229">MKIKKGCVIGEITQEGCRVNHHGNVMCLCRSEFCNQNFTQIANLERFNLPVQTCQPEHIDNRPIPRWVKPCAGNYCSCSIRKAEITVNVTWMRKDCNKENEFDIFPSSTVFNFYPGSCVWLEYGGEPGVKSCYGNDKLHTTLQLPAEPQVPYIQCYVDYFSPRLPHVKTGSSCLGEFCFISATPNGDVYRGCVKSVSIENATKLKIGYTKSFTGIEQWICNSPYCNTDLKSAESSWPPELYLYRNISNLREFNVFYIDAADSTTALVSIYMGSSNSRNKTEPRGDGVKLAFDPDEKWSNLYREREKNHIYKWVGVRKGGELINIYERDGEDGVLKFAEEKLSTLLYNEGREPKLVTYSDYVKWKKGVNVQLGLNEEGIDMLETKFKEHFALWKLNKRGVEGENLIHLLLNREQQVCYEIARILIKRFPGLANDIYLGDEQFGQSALHLAIVHDDYETVSLLLNNKADVNARACGNFFLPEDFKLTNKITDYQGYAYYGEYPLAFAACFGNKDIYDLLIQFGANPNLQDSFGNTILHMCVINYSSSMYSYAVRHWAKPADPHVVNHAGFTPLTLATKLGRKHIFEEMLEIMKVEFWRFSDMTCSAYPLNTLDTIQPDGSTNYDSALMTVINGSTPEHLDMIGSEVIQRLLADKWKAFAQRKLIERLVLLIFQLITLSIVVYIRPTELERLYMKSPQWDDYIRTACEVLTILNCLFFVCYQQVGEIRTQGVRGYLRNLKTAPAKAVFCIANLFLLLCIPFRFLKFHEIEEALFVFALPGSWIFLLFFARSAKLTGPFVQMIYSMIAGDMIRFAIISAIFLVSFSQVFYFVGKDMDAKQKLEDTNPHACRISGYTIYTYNTFPETFITLFRASMGGYDVYEEFSCANYEPLTKTLFVLYMFVMPIMMINILIAMMGNTYTTVIAQAEKAWRQQYAQIVMVLERSVGKERLAASQLEYSIRLDQEGSSGMEVRGLMVIKQTKKTRARQRKQAIYNWKNIGRKVIHTIDKVGTEQAILLLHGHDRLDRVYEEHQEKIPSRSRTPTRLQTSTHSSKRVKATTSEVKTDENVNNMLLSAPPSLANEGSTLEWQPTVTPVEERSEYTASRSESNTPPKEISCNTAEVHRSVRVRGVDAIPSVEVPNMPSTMTSTPPHRAISPRIRSDLHRRRESPQHLQIPQQNSLDNSPT</sequence>
<evidence type="ECO:0000256" key="3">
    <source>
        <dbReference type="ARBA" id="ARBA00022475"/>
    </source>
</evidence>
<feature type="repeat" description="ANK" evidence="13">
    <location>
        <begin position="441"/>
        <end position="473"/>
    </location>
</feature>
<keyword evidence="19" id="KW-1185">Reference proteome</keyword>